<gene>
    <name evidence="3" type="ORF">Tci_454911</name>
</gene>
<organism evidence="3">
    <name type="scientific">Tanacetum cinerariifolium</name>
    <name type="common">Dalmatian daisy</name>
    <name type="synonym">Chrysanthemum cinerariifolium</name>
    <dbReference type="NCBI Taxonomy" id="118510"/>
    <lineage>
        <taxon>Eukaryota</taxon>
        <taxon>Viridiplantae</taxon>
        <taxon>Streptophyta</taxon>
        <taxon>Embryophyta</taxon>
        <taxon>Tracheophyta</taxon>
        <taxon>Spermatophyta</taxon>
        <taxon>Magnoliopsida</taxon>
        <taxon>eudicotyledons</taxon>
        <taxon>Gunneridae</taxon>
        <taxon>Pentapetalae</taxon>
        <taxon>asterids</taxon>
        <taxon>campanulids</taxon>
        <taxon>Asterales</taxon>
        <taxon>Asteraceae</taxon>
        <taxon>Asteroideae</taxon>
        <taxon>Anthemideae</taxon>
        <taxon>Anthemidinae</taxon>
        <taxon>Tanacetum</taxon>
    </lineage>
</organism>
<comment type="caution">
    <text evidence="3">The sequence shown here is derived from an EMBL/GenBank/DDBJ whole genome shotgun (WGS) entry which is preliminary data.</text>
</comment>
<feature type="signal peptide" evidence="2">
    <location>
        <begin position="1"/>
        <end position="20"/>
    </location>
</feature>
<evidence type="ECO:0000256" key="2">
    <source>
        <dbReference type="SAM" id="SignalP"/>
    </source>
</evidence>
<dbReference type="EMBL" id="BKCJ010213679">
    <property type="protein sequence ID" value="GEY82937.1"/>
    <property type="molecule type" value="Genomic_DNA"/>
</dbReference>
<proteinExistence type="predicted"/>
<accession>A0A699HUB9</accession>
<protein>
    <submittedName>
        <fullName evidence="3">Uncharacterized protein</fullName>
    </submittedName>
</protein>
<feature type="region of interest" description="Disordered" evidence="1">
    <location>
        <begin position="128"/>
        <end position="148"/>
    </location>
</feature>
<name>A0A699HUB9_TANCI</name>
<evidence type="ECO:0000256" key="1">
    <source>
        <dbReference type="SAM" id="MobiDB-lite"/>
    </source>
</evidence>
<keyword evidence="2" id="KW-0732">Signal</keyword>
<sequence>TLSFCFSFCLVIMFLWFVTGNTPGKKDLNFCILYTPRGNRIDVLVPEESIRAISKRSSYARATIELRANEELKDTIMLAMAKITDEGYYTCSEECPKNLGVGVAKNLKKHSQTSRCVSVGPKVGFKPHKEYRPVPKKATANSSGNKKKGEPIIRSSFWNVKNSITDKIGKYENIIIDGQAILMNEAGNPLKRIEYSGDHDSEDDVVSVDNDMARSMASEMVGFETRFVGTIDGFL</sequence>
<feature type="non-terminal residue" evidence="3">
    <location>
        <position position="1"/>
    </location>
</feature>
<evidence type="ECO:0000313" key="3">
    <source>
        <dbReference type="EMBL" id="GEY82937.1"/>
    </source>
</evidence>
<dbReference type="AlphaFoldDB" id="A0A699HUB9"/>
<reference evidence="3" key="1">
    <citation type="journal article" date="2019" name="Sci. Rep.">
        <title>Draft genome of Tanacetum cinerariifolium, the natural source of mosquito coil.</title>
        <authorList>
            <person name="Yamashiro T."/>
            <person name="Shiraishi A."/>
            <person name="Satake H."/>
            <person name="Nakayama K."/>
        </authorList>
    </citation>
    <scope>NUCLEOTIDE SEQUENCE</scope>
</reference>
<feature type="chain" id="PRO_5025527693" evidence="2">
    <location>
        <begin position="21"/>
        <end position="235"/>
    </location>
</feature>